<dbReference type="KEGG" id="pmrn:116951907"/>
<evidence type="ECO:0000313" key="10">
    <source>
        <dbReference type="Proteomes" id="UP001318040"/>
    </source>
</evidence>
<dbReference type="PROSITE" id="PS00028">
    <property type="entry name" value="ZINC_FINGER_C2H2_1"/>
    <property type="match status" value="3"/>
</dbReference>
<keyword evidence="6" id="KW-0539">Nucleus</keyword>
<keyword evidence="10" id="KW-1185">Reference proteome</keyword>
<evidence type="ECO:0000256" key="2">
    <source>
        <dbReference type="ARBA" id="ARBA00022723"/>
    </source>
</evidence>
<dbReference type="Proteomes" id="UP001318040">
    <property type="component" value="Chromosome 44"/>
</dbReference>
<dbReference type="SMART" id="SM00355">
    <property type="entry name" value="ZnF_C2H2"/>
    <property type="match status" value="3"/>
</dbReference>
<dbReference type="InterPro" id="IPR013087">
    <property type="entry name" value="Znf_C2H2_type"/>
</dbReference>
<keyword evidence="2" id="KW-0479">Metal-binding</keyword>
<sequence>MASVAQRRRSSSSVDPHGDFPAWLASRGMKLTFAEAMERELGISDYGELLACALAPQVRVELFAAAKERLPFAFYAVLRRIADSLVHEEGGTGDGGSVALGGLVETIVAMLSALSDALHHAAQRFISLEPGMAAGEELSQSESVKSEITVAAAAAATGESSSPLHPGEDCGVLEDSVSEHLGCAPRNSAHWDVVKSETDGQQQQEDISAMEDQEPPSENEPWSRLSEGGFSPRTAVAGAWRPQPDAGPCVEDGFPLAPRPDGALLGPPLAYDGANWRDDSRWPYTDSSADRTFLYDGGGGGGGLNPPSMVFRYRFLWRQQQQQRRRQQQQLQQQLQQAQQAGVDGAERPYVCEDCGKGFGSPAHLRQHRGTHTGEKRYACAECGKAFVHHASLYRHRRGHAGAKRYRCGRCAKEFRCEESLQQHLLLHT</sequence>
<comment type="subcellular location">
    <subcellularLocation>
        <location evidence="1">Nucleus</location>
    </subcellularLocation>
</comment>
<protein>
    <submittedName>
        <fullName evidence="11">Zinc finger protein 696-like</fullName>
    </submittedName>
</protein>
<dbReference type="InterPro" id="IPR036236">
    <property type="entry name" value="Znf_C2H2_sf"/>
</dbReference>
<evidence type="ECO:0000313" key="11">
    <source>
        <dbReference type="RefSeq" id="XP_032826641.1"/>
    </source>
</evidence>
<dbReference type="FunFam" id="3.30.160.60:FF:000522">
    <property type="entry name" value="zinc finger protein 285"/>
    <property type="match status" value="1"/>
</dbReference>
<evidence type="ECO:0000256" key="4">
    <source>
        <dbReference type="ARBA" id="ARBA00022771"/>
    </source>
</evidence>
<dbReference type="PANTHER" id="PTHR16515:SF57">
    <property type="entry name" value="ZINC FINGER PROTEIN 154-LIKE"/>
    <property type="match status" value="1"/>
</dbReference>
<dbReference type="InterPro" id="IPR050331">
    <property type="entry name" value="Zinc_finger"/>
</dbReference>
<dbReference type="PROSITE" id="PS50157">
    <property type="entry name" value="ZINC_FINGER_C2H2_2"/>
    <property type="match status" value="3"/>
</dbReference>
<dbReference type="AlphaFoldDB" id="A0AAJ7X9W5"/>
<dbReference type="SUPFAM" id="SSF57667">
    <property type="entry name" value="beta-beta-alpha zinc fingers"/>
    <property type="match status" value="2"/>
</dbReference>
<feature type="domain" description="C2H2-type" evidence="9">
    <location>
        <begin position="406"/>
        <end position="429"/>
    </location>
</feature>
<reference evidence="11" key="1">
    <citation type="submission" date="2025-08" db="UniProtKB">
        <authorList>
            <consortium name="RefSeq"/>
        </authorList>
    </citation>
    <scope>IDENTIFICATION</scope>
    <source>
        <tissue evidence="11">Sperm</tissue>
    </source>
</reference>
<keyword evidence="3" id="KW-0677">Repeat</keyword>
<dbReference type="GeneID" id="116951907"/>
<evidence type="ECO:0000256" key="1">
    <source>
        <dbReference type="ARBA" id="ARBA00004123"/>
    </source>
</evidence>
<dbReference type="FunFam" id="3.30.160.60:FF:000688">
    <property type="entry name" value="zinc finger protein 197 isoform X1"/>
    <property type="match status" value="1"/>
</dbReference>
<dbReference type="RefSeq" id="XP_032826641.1">
    <property type="nucleotide sequence ID" value="XM_032970750.1"/>
</dbReference>
<evidence type="ECO:0000259" key="9">
    <source>
        <dbReference type="PROSITE" id="PS50157"/>
    </source>
</evidence>
<evidence type="ECO:0000256" key="7">
    <source>
        <dbReference type="PROSITE-ProRule" id="PRU00042"/>
    </source>
</evidence>
<organism evidence="10 11">
    <name type="scientific">Petromyzon marinus</name>
    <name type="common">Sea lamprey</name>
    <dbReference type="NCBI Taxonomy" id="7757"/>
    <lineage>
        <taxon>Eukaryota</taxon>
        <taxon>Metazoa</taxon>
        <taxon>Chordata</taxon>
        <taxon>Craniata</taxon>
        <taxon>Vertebrata</taxon>
        <taxon>Cyclostomata</taxon>
        <taxon>Hyperoartia</taxon>
        <taxon>Petromyzontiformes</taxon>
        <taxon>Petromyzontidae</taxon>
        <taxon>Petromyzon</taxon>
    </lineage>
</organism>
<feature type="domain" description="C2H2-type" evidence="9">
    <location>
        <begin position="350"/>
        <end position="377"/>
    </location>
</feature>
<evidence type="ECO:0000256" key="6">
    <source>
        <dbReference type="ARBA" id="ARBA00023242"/>
    </source>
</evidence>
<dbReference type="PANTHER" id="PTHR16515">
    <property type="entry name" value="PR DOMAIN ZINC FINGER PROTEIN"/>
    <property type="match status" value="1"/>
</dbReference>
<dbReference type="GO" id="GO:0010468">
    <property type="term" value="P:regulation of gene expression"/>
    <property type="evidence" value="ECO:0007669"/>
    <property type="project" value="TreeGrafter"/>
</dbReference>
<dbReference type="GO" id="GO:0008270">
    <property type="term" value="F:zinc ion binding"/>
    <property type="evidence" value="ECO:0007669"/>
    <property type="project" value="UniProtKB-KW"/>
</dbReference>
<dbReference type="Pfam" id="PF00096">
    <property type="entry name" value="zf-C2H2"/>
    <property type="match status" value="2"/>
</dbReference>
<keyword evidence="5" id="KW-0862">Zinc</keyword>
<evidence type="ECO:0000256" key="5">
    <source>
        <dbReference type="ARBA" id="ARBA00022833"/>
    </source>
</evidence>
<evidence type="ECO:0000256" key="3">
    <source>
        <dbReference type="ARBA" id="ARBA00022737"/>
    </source>
</evidence>
<name>A0AAJ7X9W5_PETMA</name>
<feature type="compositionally biased region" description="Acidic residues" evidence="8">
    <location>
        <begin position="208"/>
        <end position="217"/>
    </location>
</feature>
<feature type="region of interest" description="Disordered" evidence="8">
    <location>
        <begin position="189"/>
        <end position="261"/>
    </location>
</feature>
<dbReference type="GO" id="GO:0005634">
    <property type="term" value="C:nucleus"/>
    <property type="evidence" value="ECO:0007669"/>
    <property type="project" value="UniProtKB-SubCell"/>
</dbReference>
<gene>
    <name evidence="11" type="primary">LOC116951907</name>
</gene>
<keyword evidence="4 7" id="KW-0863">Zinc-finger</keyword>
<accession>A0AAJ7X9W5</accession>
<dbReference type="Gene3D" id="3.30.160.60">
    <property type="entry name" value="Classic Zinc Finger"/>
    <property type="match status" value="3"/>
</dbReference>
<evidence type="ECO:0000256" key="8">
    <source>
        <dbReference type="SAM" id="MobiDB-lite"/>
    </source>
</evidence>
<proteinExistence type="predicted"/>
<feature type="domain" description="C2H2-type" evidence="9">
    <location>
        <begin position="378"/>
        <end position="405"/>
    </location>
</feature>